<evidence type="ECO:0000313" key="5">
    <source>
        <dbReference type="Proteomes" id="UP000077202"/>
    </source>
</evidence>
<dbReference type="InterPro" id="IPR032675">
    <property type="entry name" value="LRR_dom_sf"/>
</dbReference>
<dbReference type="PANTHER" id="PTHR24113:SF12">
    <property type="entry name" value="RAN GTPASE-ACTIVATING PROTEIN 1"/>
    <property type="match status" value="1"/>
</dbReference>
<evidence type="ECO:0000256" key="2">
    <source>
        <dbReference type="ARBA" id="ARBA00022614"/>
    </source>
</evidence>
<dbReference type="SMART" id="SM00368">
    <property type="entry name" value="LRR_RI"/>
    <property type="match status" value="4"/>
</dbReference>
<dbReference type="Gene3D" id="3.80.10.10">
    <property type="entry name" value="Ribonuclease Inhibitor"/>
    <property type="match status" value="2"/>
</dbReference>
<dbReference type="EMBL" id="LVLJ01001455">
    <property type="protein sequence ID" value="OAE29519.1"/>
    <property type="molecule type" value="Genomic_DNA"/>
</dbReference>
<dbReference type="GO" id="GO:0005096">
    <property type="term" value="F:GTPase activator activity"/>
    <property type="evidence" value="ECO:0007669"/>
    <property type="project" value="UniProtKB-KW"/>
</dbReference>
<evidence type="ECO:0000256" key="3">
    <source>
        <dbReference type="ARBA" id="ARBA00022737"/>
    </source>
</evidence>
<dbReference type="GO" id="GO:0048471">
    <property type="term" value="C:perinuclear region of cytoplasm"/>
    <property type="evidence" value="ECO:0007669"/>
    <property type="project" value="TreeGrafter"/>
</dbReference>
<dbReference type="GO" id="GO:0031267">
    <property type="term" value="F:small GTPase binding"/>
    <property type="evidence" value="ECO:0007669"/>
    <property type="project" value="TreeGrafter"/>
</dbReference>
<name>A0A176W920_MARPO</name>
<dbReference type="GO" id="GO:0006913">
    <property type="term" value="P:nucleocytoplasmic transport"/>
    <property type="evidence" value="ECO:0007669"/>
    <property type="project" value="TreeGrafter"/>
</dbReference>
<evidence type="ECO:0000313" key="4">
    <source>
        <dbReference type="EMBL" id="OAE29519.1"/>
    </source>
</evidence>
<evidence type="ECO:0000256" key="1">
    <source>
        <dbReference type="ARBA" id="ARBA00022468"/>
    </source>
</evidence>
<dbReference type="AlphaFoldDB" id="A0A176W920"/>
<dbReference type="GO" id="GO:0005829">
    <property type="term" value="C:cytosol"/>
    <property type="evidence" value="ECO:0007669"/>
    <property type="project" value="TreeGrafter"/>
</dbReference>
<keyword evidence="3" id="KW-0677">Repeat</keyword>
<dbReference type="SUPFAM" id="SSF52047">
    <property type="entry name" value="RNI-like"/>
    <property type="match status" value="1"/>
</dbReference>
<gene>
    <name evidence="4" type="ORF">AXG93_1433s1390</name>
</gene>
<sequence length="393" mass="44026">MVSIQHWRGCDGLCGYLHAGRKRRVMKQQRQQISWPDIEDVLCRTLAQEKSVTVRGTGDEQFAALGRALQFRQWGELQTLRLHWKRLTVAGLVELCSAIMYGNLQALRVLVLTNSFQRTNNDFGFGDSGLFALAQALLAGYSLCLQVLQIGDFQKSLHDEIFGIEGAQALAQLFLLAGLPKLEDLRLNGVQTEEGVVTIVTGLDRGILCSSNLKRLRLEECEIGLEGALAIANALQDTNFSELETLNLQDNVGRALGDDGIIILSTAFRSRSMNKLQTLWLHNVSMGELGLMELASVLQEKYLPSLRKLYVAGARHTDATTEAFELAYRNNSSLIARIFLRRPTNATELGDSDTEGAEEYETEEMEDLKNFEARLDKLRVINEMQAKKMKRIM</sequence>
<reference evidence="4" key="1">
    <citation type="submission" date="2016-03" db="EMBL/GenBank/DDBJ databases">
        <title>Mechanisms controlling the formation of the plant cell surface in tip-growing cells are functionally conserved among land plants.</title>
        <authorList>
            <person name="Honkanen S."/>
            <person name="Jones V.A."/>
            <person name="Morieri G."/>
            <person name="Champion C."/>
            <person name="Hetherington A.J."/>
            <person name="Kelly S."/>
            <person name="Saint-Marcoux D."/>
            <person name="Proust H."/>
            <person name="Prescott H."/>
            <person name="Dolan L."/>
        </authorList>
    </citation>
    <scope>NUCLEOTIDE SEQUENCE [LARGE SCALE GENOMIC DNA]</scope>
    <source>
        <tissue evidence="4">Whole gametophyte</tissue>
    </source>
</reference>
<dbReference type="Proteomes" id="UP000077202">
    <property type="component" value="Unassembled WGS sequence"/>
</dbReference>
<dbReference type="PANTHER" id="PTHR24113">
    <property type="entry name" value="RAN GTPASE-ACTIVATING PROTEIN 1"/>
    <property type="match status" value="1"/>
</dbReference>
<dbReference type="InterPro" id="IPR027038">
    <property type="entry name" value="RanGap"/>
</dbReference>
<keyword evidence="2" id="KW-0433">Leucine-rich repeat</keyword>
<accession>A0A176W920</accession>
<protein>
    <submittedName>
        <fullName evidence="4">Uncharacterized protein</fullName>
    </submittedName>
</protein>
<comment type="caution">
    <text evidence="4">The sequence shown here is derived from an EMBL/GenBank/DDBJ whole genome shotgun (WGS) entry which is preliminary data.</text>
</comment>
<proteinExistence type="predicted"/>
<keyword evidence="1" id="KW-0343">GTPase activation</keyword>
<keyword evidence="5" id="KW-1185">Reference proteome</keyword>
<dbReference type="GO" id="GO:0005634">
    <property type="term" value="C:nucleus"/>
    <property type="evidence" value="ECO:0007669"/>
    <property type="project" value="TreeGrafter"/>
</dbReference>
<organism evidence="4 5">
    <name type="scientific">Marchantia polymorpha subsp. ruderalis</name>
    <dbReference type="NCBI Taxonomy" id="1480154"/>
    <lineage>
        <taxon>Eukaryota</taxon>
        <taxon>Viridiplantae</taxon>
        <taxon>Streptophyta</taxon>
        <taxon>Embryophyta</taxon>
        <taxon>Marchantiophyta</taxon>
        <taxon>Marchantiopsida</taxon>
        <taxon>Marchantiidae</taxon>
        <taxon>Marchantiales</taxon>
        <taxon>Marchantiaceae</taxon>
        <taxon>Marchantia</taxon>
    </lineage>
</organism>